<dbReference type="Proteomes" id="UP000053605">
    <property type="component" value="Unassembled WGS sequence"/>
</dbReference>
<accession>A0A091VLG9</accession>
<evidence type="ECO:0000313" key="3">
    <source>
        <dbReference type="EMBL" id="KFR03298.1"/>
    </source>
</evidence>
<dbReference type="PhylomeDB" id="A0A091VLG9"/>
<gene>
    <name evidence="3" type="ORF">N306_08400</name>
</gene>
<keyword evidence="2" id="KW-0472">Membrane</keyword>
<evidence type="ECO:0000256" key="2">
    <source>
        <dbReference type="SAM" id="Phobius"/>
    </source>
</evidence>
<feature type="region of interest" description="Disordered" evidence="1">
    <location>
        <begin position="106"/>
        <end position="136"/>
    </location>
</feature>
<feature type="transmembrane region" description="Helical" evidence="2">
    <location>
        <begin position="51"/>
        <end position="76"/>
    </location>
</feature>
<keyword evidence="4" id="KW-1185">Reference proteome</keyword>
<feature type="non-terminal residue" evidence="3">
    <location>
        <position position="1"/>
    </location>
</feature>
<proteinExistence type="predicted"/>
<protein>
    <submittedName>
        <fullName evidence="3">Uncharacterized protein</fullName>
    </submittedName>
</protein>
<dbReference type="AlphaFoldDB" id="A0A091VLG9"/>
<name>A0A091VLG9_OPIHO</name>
<evidence type="ECO:0000313" key="4">
    <source>
        <dbReference type="Proteomes" id="UP000053605"/>
    </source>
</evidence>
<reference evidence="3 4" key="1">
    <citation type="submission" date="2014-04" db="EMBL/GenBank/DDBJ databases">
        <title>Genome evolution of avian class.</title>
        <authorList>
            <person name="Zhang G."/>
            <person name="Li C."/>
        </authorList>
    </citation>
    <scope>NUCLEOTIDE SEQUENCE [LARGE SCALE GENOMIC DNA]</scope>
    <source>
        <strain evidence="3">BGI_N306</strain>
    </source>
</reference>
<feature type="non-terminal residue" evidence="3">
    <location>
        <position position="169"/>
    </location>
</feature>
<keyword evidence="2" id="KW-1133">Transmembrane helix</keyword>
<evidence type="ECO:0000256" key="1">
    <source>
        <dbReference type="SAM" id="MobiDB-lite"/>
    </source>
</evidence>
<keyword evidence="2" id="KW-0812">Transmembrane</keyword>
<dbReference type="EMBL" id="KK734071">
    <property type="protein sequence ID" value="KFR03298.1"/>
    <property type="molecule type" value="Genomic_DNA"/>
</dbReference>
<sequence>VGTYSLTYGAAFCTPCKDGMITRVPGASSMMDCVKKERTKQVVSIVHRIPLLLLIILAALLALNALFFISACCWFYREYQVSSPRASKMTGSSMRMAKEASFISVPRQGPRAGPDTGLASYTSHLDTSSSQGSDEHTHGALFPAMTLNFATVTDERTPVLPPKDRQDMF</sequence>
<organism evidence="3 4">
    <name type="scientific">Opisthocomus hoazin</name>
    <name type="common">Hoatzin</name>
    <name type="synonym">Phasianus hoazin</name>
    <dbReference type="NCBI Taxonomy" id="30419"/>
    <lineage>
        <taxon>Eukaryota</taxon>
        <taxon>Metazoa</taxon>
        <taxon>Chordata</taxon>
        <taxon>Craniata</taxon>
        <taxon>Vertebrata</taxon>
        <taxon>Euteleostomi</taxon>
        <taxon>Archelosauria</taxon>
        <taxon>Archosauria</taxon>
        <taxon>Dinosauria</taxon>
        <taxon>Saurischia</taxon>
        <taxon>Theropoda</taxon>
        <taxon>Coelurosauria</taxon>
        <taxon>Aves</taxon>
        <taxon>Neognathae</taxon>
        <taxon>Neoaves</taxon>
        <taxon>Opisthocomiformes</taxon>
        <taxon>Opisthocomidae</taxon>
        <taxon>Opisthocomus</taxon>
    </lineage>
</organism>
<feature type="compositionally biased region" description="Polar residues" evidence="1">
    <location>
        <begin position="119"/>
        <end position="132"/>
    </location>
</feature>